<feature type="compositionally biased region" description="Basic and acidic residues" evidence="9">
    <location>
        <begin position="664"/>
        <end position="674"/>
    </location>
</feature>
<dbReference type="InterPro" id="IPR051061">
    <property type="entry name" value="Zinc_finger_trans_reg"/>
</dbReference>
<dbReference type="GO" id="GO:0008270">
    <property type="term" value="F:zinc ion binding"/>
    <property type="evidence" value="ECO:0007669"/>
    <property type="project" value="UniProtKB-KW"/>
</dbReference>
<protein>
    <recommendedName>
        <fullName evidence="10">C2H2-type domain-containing protein</fullName>
    </recommendedName>
</protein>
<dbReference type="EMBL" id="QEAO01000037">
    <property type="protein sequence ID" value="TPX31935.1"/>
    <property type="molecule type" value="Genomic_DNA"/>
</dbReference>
<feature type="compositionally biased region" description="Basic residues" evidence="9">
    <location>
        <begin position="675"/>
        <end position="692"/>
    </location>
</feature>
<evidence type="ECO:0000313" key="12">
    <source>
        <dbReference type="Proteomes" id="UP000319731"/>
    </source>
</evidence>
<accession>A0A507C317</accession>
<comment type="caution">
    <text evidence="11">The sequence shown here is derived from an EMBL/GenBank/DDBJ whole genome shotgun (WGS) entry which is preliminary data.</text>
</comment>
<dbReference type="Gene3D" id="3.30.160.60">
    <property type="entry name" value="Classic Zinc Finger"/>
    <property type="match status" value="2"/>
</dbReference>
<feature type="compositionally biased region" description="Low complexity" evidence="9">
    <location>
        <begin position="800"/>
        <end position="823"/>
    </location>
</feature>
<dbReference type="Pfam" id="PF00096">
    <property type="entry name" value="zf-C2H2"/>
    <property type="match status" value="1"/>
</dbReference>
<dbReference type="Proteomes" id="UP000319731">
    <property type="component" value="Unassembled WGS sequence"/>
</dbReference>
<keyword evidence="12" id="KW-1185">Reference proteome</keyword>
<evidence type="ECO:0000259" key="10">
    <source>
        <dbReference type="PROSITE" id="PS50157"/>
    </source>
</evidence>
<feature type="compositionally biased region" description="Low complexity" evidence="9">
    <location>
        <begin position="698"/>
        <end position="707"/>
    </location>
</feature>
<keyword evidence="2" id="KW-0479">Metal-binding</keyword>
<keyword evidence="6" id="KW-0804">Transcription</keyword>
<evidence type="ECO:0000256" key="1">
    <source>
        <dbReference type="ARBA" id="ARBA00004123"/>
    </source>
</evidence>
<dbReference type="SMART" id="SM00355">
    <property type="entry name" value="ZnF_C2H2"/>
    <property type="match status" value="2"/>
</dbReference>
<evidence type="ECO:0000256" key="7">
    <source>
        <dbReference type="ARBA" id="ARBA00023242"/>
    </source>
</evidence>
<dbReference type="OrthoDB" id="6077919at2759"/>
<dbReference type="AlphaFoldDB" id="A0A507C317"/>
<dbReference type="FunFam" id="3.30.160.60:FF:000446">
    <property type="entry name" value="Zinc finger protein"/>
    <property type="match status" value="2"/>
</dbReference>
<evidence type="ECO:0000256" key="5">
    <source>
        <dbReference type="ARBA" id="ARBA00023015"/>
    </source>
</evidence>
<keyword evidence="5" id="KW-0805">Transcription regulation</keyword>
<evidence type="ECO:0000313" key="11">
    <source>
        <dbReference type="EMBL" id="TPX31935.1"/>
    </source>
</evidence>
<evidence type="ECO:0000256" key="4">
    <source>
        <dbReference type="ARBA" id="ARBA00022833"/>
    </source>
</evidence>
<evidence type="ECO:0000256" key="2">
    <source>
        <dbReference type="ARBA" id="ARBA00022723"/>
    </source>
</evidence>
<keyword evidence="3 8" id="KW-0863">Zinc-finger</keyword>
<proteinExistence type="predicted"/>
<reference evidence="11 12" key="1">
    <citation type="journal article" date="2019" name="Sci. Rep.">
        <title>Comparative genomics of chytrid fungi reveal insights into the obligate biotrophic and pathogenic lifestyle of Synchytrium endobioticum.</title>
        <authorList>
            <person name="van de Vossenberg B.T.L.H."/>
            <person name="Warris S."/>
            <person name="Nguyen H.D.T."/>
            <person name="van Gent-Pelzer M.P.E."/>
            <person name="Joly D.L."/>
            <person name="van de Geest H.C."/>
            <person name="Bonants P.J.M."/>
            <person name="Smith D.S."/>
            <person name="Levesque C.A."/>
            <person name="van der Lee T.A.J."/>
        </authorList>
    </citation>
    <scope>NUCLEOTIDE SEQUENCE [LARGE SCALE GENOMIC DNA]</scope>
    <source>
        <strain evidence="11 12">JEL517</strain>
    </source>
</reference>
<feature type="region of interest" description="Disordered" evidence="9">
    <location>
        <begin position="800"/>
        <end position="876"/>
    </location>
</feature>
<dbReference type="PROSITE" id="PS50157">
    <property type="entry name" value="ZINC_FINGER_C2H2_2"/>
    <property type="match status" value="2"/>
</dbReference>
<feature type="compositionally biased region" description="Low complexity" evidence="9">
    <location>
        <begin position="547"/>
        <end position="556"/>
    </location>
</feature>
<dbReference type="InterPro" id="IPR036236">
    <property type="entry name" value="Znf_C2H2_sf"/>
</dbReference>
<dbReference type="GO" id="GO:0005634">
    <property type="term" value="C:nucleus"/>
    <property type="evidence" value="ECO:0007669"/>
    <property type="project" value="UniProtKB-SubCell"/>
</dbReference>
<feature type="domain" description="C2H2-type" evidence="10">
    <location>
        <begin position="732"/>
        <end position="759"/>
    </location>
</feature>
<feature type="region of interest" description="Disordered" evidence="9">
    <location>
        <begin position="628"/>
        <end position="707"/>
    </location>
</feature>
<keyword evidence="7" id="KW-0539">Nucleus</keyword>
<gene>
    <name evidence="11" type="ORF">SmJEL517_g04843</name>
</gene>
<evidence type="ECO:0000256" key="3">
    <source>
        <dbReference type="ARBA" id="ARBA00022771"/>
    </source>
</evidence>
<evidence type="ECO:0000256" key="6">
    <source>
        <dbReference type="ARBA" id="ARBA00023163"/>
    </source>
</evidence>
<dbReference type="InterPro" id="IPR013087">
    <property type="entry name" value="Znf_C2H2_type"/>
</dbReference>
<name>A0A507C317_9FUNG</name>
<dbReference type="PROSITE" id="PS00028">
    <property type="entry name" value="ZINC_FINGER_C2H2_1"/>
    <property type="match status" value="1"/>
</dbReference>
<feature type="domain" description="C2H2-type" evidence="10">
    <location>
        <begin position="760"/>
        <end position="789"/>
    </location>
</feature>
<organism evidence="11 12">
    <name type="scientific">Synchytrium microbalum</name>
    <dbReference type="NCBI Taxonomy" id="1806994"/>
    <lineage>
        <taxon>Eukaryota</taxon>
        <taxon>Fungi</taxon>
        <taxon>Fungi incertae sedis</taxon>
        <taxon>Chytridiomycota</taxon>
        <taxon>Chytridiomycota incertae sedis</taxon>
        <taxon>Chytridiomycetes</taxon>
        <taxon>Synchytriales</taxon>
        <taxon>Synchytriaceae</taxon>
        <taxon>Synchytrium</taxon>
    </lineage>
</organism>
<dbReference type="RefSeq" id="XP_031023246.1">
    <property type="nucleotide sequence ID" value="XM_031170771.1"/>
</dbReference>
<feature type="compositionally biased region" description="Low complexity" evidence="9">
    <location>
        <begin position="645"/>
        <end position="658"/>
    </location>
</feature>
<dbReference type="PANTHER" id="PTHR46179">
    <property type="entry name" value="ZINC FINGER PROTEIN"/>
    <property type="match status" value="1"/>
</dbReference>
<dbReference type="PANTHER" id="PTHR46179:SF13">
    <property type="entry name" value="C2H2-TYPE DOMAIN-CONTAINING PROTEIN"/>
    <property type="match status" value="1"/>
</dbReference>
<dbReference type="GeneID" id="42006068"/>
<dbReference type="SUPFAM" id="SSF57667">
    <property type="entry name" value="beta-beta-alpha zinc fingers"/>
    <property type="match status" value="1"/>
</dbReference>
<sequence>MVVSDIFKHAELNEYGAFGTSAGGILPKLGCTNDCHRIGDSMLPFRHQMRQDRHLDATGCKIQAGEIGTIGLVCGSCIALQPDPKPWDCTLASPSTLITNADQKILDYGTLASSTSQKMTNLHQQVYAAPDSYTSSTNLTSQGLPMTSQAPSWGSTNTMASFNTQNVTMAQLTQSHGSNQVNKVISPVNPVSVPNLLSGPTNDVATPSTLDVHAAAQRYFANRTSPQPLSSSDPKHQSQLDVNSRIVLPSTSDIYKTNIYDIPVHRFTSNIPSETPYTYMPSKYAEAGARRYSSTQDPSPIVASYAVQAPTLTTAPYQNQSISPPPSTYASTASLGLAPKPSGALLYTQAPLVDSTTERYYSPPQGIESVLPSTVPAGIRLQTAPAQSAYVTGSAGMMNHVSPLPAGTPHPMVHAIPYGQSATYAPTALPQAITTATIVSYRPTIPTPAATLVYSASIPAQYNPNIWGADATLPPSYRPTSTVKYEIPVGSGNTGSFPPVYMTAAASMTPSTLVSTDINPAVYATSYNSPTDAVWSQPSNWPYLNTSATNSNQTTQPIRQPSGYRGYSSHESSHSHEPILTTAHSTDGLGQNPHNVVTIHNNTRVNINGPTQMPPIIQNLFAPLGNPQSPNLMLDPKTKLPIYQSSSGGSSGETTSYYDSEDGNYDHQKAGMHRETHHHHHHHHNNSAKKKHVEQSEKSSSSNSSVKALIPEPLVVLVGDDYRKRNESKRKYLCDVCKKRFTRPSSLKTHMHSHTGERPFVCLFDNCSKRFSVLSNLRRHEKTCTVKTPSQRASYLIATSTTDGNDSSPTTSNSNNNNNSSNTVAENLFDSGYQNMPMTASSNGSSATGSGDNSTGSQDSGGEGTDSLDAMDSGEE</sequence>
<feature type="region of interest" description="Disordered" evidence="9">
    <location>
        <begin position="547"/>
        <end position="575"/>
    </location>
</feature>
<feature type="compositionally biased region" description="Low complexity" evidence="9">
    <location>
        <begin position="839"/>
        <end position="857"/>
    </location>
</feature>
<dbReference type="STRING" id="1806994.A0A507C317"/>
<dbReference type="GO" id="GO:0006357">
    <property type="term" value="P:regulation of transcription by RNA polymerase II"/>
    <property type="evidence" value="ECO:0007669"/>
    <property type="project" value="TreeGrafter"/>
</dbReference>
<evidence type="ECO:0000256" key="8">
    <source>
        <dbReference type="PROSITE-ProRule" id="PRU00042"/>
    </source>
</evidence>
<keyword evidence="4" id="KW-0862">Zinc</keyword>
<evidence type="ECO:0000256" key="9">
    <source>
        <dbReference type="SAM" id="MobiDB-lite"/>
    </source>
</evidence>
<comment type="subcellular location">
    <subcellularLocation>
        <location evidence="1">Nucleus</location>
    </subcellularLocation>
</comment>